<protein>
    <submittedName>
        <fullName evidence="1">Uncharacterized protein</fullName>
    </submittedName>
</protein>
<accession>A0A4Y7KS92</accession>
<organism evidence="1 2">
    <name type="scientific">Papaver somniferum</name>
    <name type="common">Opium poppy</name>
    <dbReference type="NCBI Taxonomy" id="3469"/>
    <lineage>
        <taxon>Eukaryota</taxon>
        <taxon>Viridiplantae</taxon>
        <taxon>Streptophyta</taxon>
        <taxon>Embryophyta</taxon>
        <taxon>Tracheophyta</taxon>
        <taxon>Spermatophyta</taxon>
        <taxon>Magnoliopsida</taxon>
        <taxon>Ranunculales</taxon>
        <taxon>Papaveraceae</taxon>
        <taxon>Papaveroideae</taxon>
        <taxon>Papaver</taxon>
    </lineage>
</organism>
<dbReference type="AlphaFoldDB" id="A0A4Y7KS92"/>
<proteinExistence type="predicted"/>
<reference evidence="1 2" key="1">
    <citation type="journal article" date="2018" name="Science">
        <title>The opium poppy genome and morphinan production.</title>
        <authorList>
            <person name="Guo L."/>
            <person name="Winzer T."/>
            <person name="Yang X."/>
            <person name="Li Y."/>
            <person name="Ning Z."/>
            <person name="He Z."/>
            <person name="Teodor R."/>
            <person name="Lu Y."/>
            <person name="Bowser T.A."/>
            <person name="Graham I.A."/>
            <person name="Ye K."/>
        </authorList>
    </citation>
    <scope>NUCLEOTIDE SEQUENCE [LARGE SCALE GENOMIC DNA]</scope>
    <source>
        <strain evidence="2">cv. HN1</strain>
        <tissue evidence="1">Leaves</tissue>
    </source>
</reference>
<evidence type="ECO:0000313" key="2">
    <source>
        <dbReference type="Proteomes" id="UP000316621"/>
    </source>
</evidence>
<sequence>METACFSKSYFEQPRNVLEAEYELFPKSSDPRIEGIKQHMMKTGQVDYSNSNWSLQLDRDARRKLRWIQAAEGGCEPPVRRHSKHKAEGTWHGWNAESNPVKEFEKYLSSVIRKDTPSEEMDIEEDNHTADWATRMEEPRFVCVYGRGHSGVEAAEAAIDFIKKVKIEEDTEEHRAAMYQQQDR</sequence>
<evidence type="ECO:0000313" key="1">
    <source>
        <dbReference type="EMBL" id="RZC75262.1"/>
    </source>
</evidence>
<dbReference type="Proteomes" id="UP000316621">
    <property type="component" value="Chromosome 8"/>
</dbReference>
<dbReference type="Gramene" id="RZC75262">
    <property type="protein sequence ID" value="RZC75262"/>
    <property type="gene ID" value="C5167_050744"/>
</dbReference>
<keyword evidence="2" id="KW-1185">Reference proteome</keyword>
<name>A0A4Y7KS92_PAPSO</name>
<gene>
    <name evidence="1" type="ORF">C5167_050744</name>
</gene>
<dbReference type="EMBL" id="CM010722">
    <property type="protein sequence ID" value="RZC75262.1"/>
    <property type="molecule type" value="Genomic_DNA"/>
</dbReference>